<comment type="caution">
    <text evidence="1">The sequence shown here is derived from an EMBL/GenBank/DDBJ whole genome shotgun (WGS) entry which is preliminary data.</text>
</comment>
<proteinExistence type="predicted"/>
<reference evidence="1 2" key="1">
    <citation type="submission" date="2020-11" db="EMBL/GenBank/DDBJ databases">
        <title>Fusibacter basophilias sp. nov.</title>
        <authorList>
            <person name="Qiu D."/>
        </authorList>
    </citation>
    <scope>NUCLEOTIDE SEQUENCE [LARGE SCALE GENOMIC DNA]</scope>
    <source>
        <strain evidence="1 2">Q10-2</strain>
    </source>
</reference>
<dbReference type="EMBL" id="JADKNH010000001">
    <property type="protein sequence ID" value="MBF4691712.1"/>
    <property type="molecule type" value="Genomic_DNA"/>
</dbReference>
<organism evidence="1 2">
    <name type="scientific">Fusibacter ferrireducens</name>
    <dbReference type="NCBI Taxonomy" id="2785058"/>
    <lineage>
        <taxon>Bacteria</taxon>
        <taxon>Bacillati</taxon>
        <taxon>Bacillota</taxon>
        <taxon>Clostridia</taxon>
        <taxon>Eubacteriales</taxon>
        <taxon>Eubacteriales Family XII. Incertae Sedis</taxon>
        <taxon>Fusibacter</taxon>
    </lineage>
</organism>
<dbReference type="RefSeq" id="WP_194699954.1">
    <property type="nucleotide sequence ID" value="NZ_JADKNH010000001.1"/>
</dbReference>
<name>A0ABR9ZMM6_9FIRM</name>
<sequence length="530" mass="58412">MRITQNQIVNVPTSIESTKSEQGKALIGKTIEGVVTAINGNKITLSQNGQTLNLINDSSVAFQTNQKVQLLVTGSNEGTLTAVPVNSTVQEDRSGQILDKIGVLVDGANREIAEAMIKYDVPLTKENFNTMKQNLMAAKAFVNDLKMAPDKAALIDVGKTLKENVVNFIKSEALSSESTQTARGSVNPEISISNGENANSALEQMTDKGDALPFAKPETADGIKASVSGANADKNTTANANQVIQEGLAQTLSTNENQTTQTVDTSKIQDAVVKALMKDLVNALGDEPVEAFHEVANKLVDLFNLEDDAAFTKHNLELNLTNLLVMNQLKFTEKSVGNSFFELSKVIANSKLTEEDLLTLQALLQEDIDEAEKLNKVAHFLKGISKDIDAKEKIDKEVLFIKDASQMTKQLNEPLFYMQVPFKLEDYERPVDIYYKRKKAGDDKDEFTILIALKTKNYQEVKCVVEKKKEQFILNFKLASDAIKTVFESRAETLKNQLSEKSIILKFSSQQVEDVAFFDTVKQGSIDIKV</sequence>
<evidence type="ECO:0008006" key="3">
    <source>
        <dbReference type="Google" id="ProtNLM"/>
    </source>
</evidence>
<keyword evidence="2" id="KW-1185">Reference proteome</keyword>
<evidence type="ECO:0000313" key="1">
    <source>
        <dbReference type="EMBL" id="MBF4691712.1"/>
    </source>
</evidence>
<evidence type="ECO:0000313" key="2">
    <source>
        <dbReference type="Proteomes" id="UP000614200"/>
    </source>
</evidence>
<dbReference type="Proteomes" id="UP000614200">
    <property type="component" value="Unassembled WGS sequence"/>
</dbReference>
<gene>
    <name evidence="1" type="ORF">ISU02_01205</name>
</gene>
<protein>
    <recommendedName>
        <fullName evidence="3">Flagellar hook-length control protein-like C-terminal domain-containing protein</fullName>
    </recommendedName>
</protein>
<accession>A0ABR9ZMM6</accession>